<dbReference type="Proteomes" id="UP000594834">
    <property type="component" value="Chromosome"/>
</dbReference>
<evidence type="ECO:0000313" key="5">
    <source>
        <dbReference type="Proteomes" id="UP000594834"/>
    </source>
</evidence>
<evidence type="ECO:0000313" key="4">
    <source>
        <dbReference type="Proteomes" id="UP000092575"/>
    </source>
</evidence>
<dbReference type="EMBL" id="CP065728">
    <property type="protein sequence ID" value="QPT43880.1"/>
    <property type="molecule type" value="Genomic_DNA"/>
</dbReference>
<reference evidence="2 4" key="1">
    <citation type="submission" date="2016-05" db="EMBL/GenBank/DDBJ databases">
        <title>Draft genome sequence of Moraxella nonliquefaciens CCUG 348T.</title>
        <authorList>
            <person name="Salva-Serra F."/>
            <person name="Engstrom-Jakobsson H."/>
            <person name="Thorell K."/>
            <person name="Gonzales-Siles L."/>
            <person name="Karlsson R."/>
            <person name="Boulund F."/>
            <person name="Engstrand L."/>
            <person name="Kristiansson E."/>
            <person name="Moore E."/>
        </authorList>
    </citation>
    <scope>NUCLEOTIDE SEQUENCE [LARGE SCALE GENOMIC DNA]</scope>
    <source>
        <strain evidence="2 4">CCUG 348</strain>
    </source>
</reference>
<dbReference type="AlphaFoldDB" id="A0A1B8QIU4"/>
<keyword evidence="5" id="KW-1185">Reference proteome</keyword>
<evidence type="ECO:0000313" key="3">
    <source>
        <dbReference type="EMBL" id="QPT43880.1"/>
    </source>
</evidence>
<dbReference type="InterPro" id="IPR002654">
    <property type="entry name" value="Glyco_trans_25"/>
</dbReference>
<evidence type="ECO:0000259" key="1">
    <source>
        <dbReference type="Pfam" id="PF01755"/>
    </source>
</evidence>
<accession>A0A1B8QIU4</accession>
<dbReference type="EMBL" id="LXTW01000032">
    <property type="protein sequence ID" value="OBX83373.1"/>
    <property type="molecule type" value="Genomic_DNA"/>
</dbReference>
<dbReference type="STRING" id="478.A7456_04875"/>
<evidence type="ECO:0000313" key="2">
    <source>
        <dbReference type="EMBL" id="OBX83373.1"/>
    </source>
</evidence>
<reference evidence="3 5" key="2">
    <citation type="submission" date="2020-12" db="EMBL/GenBank/DDBJ databases">
        <title>FDA dAtabase for Regulatory Grade micrObial Sequences (FDA-ARGOS): Supporting development and validation of Infectious Disease Dx tests.</title>
        <authorList>
            <person name="Sproer C."/>
            <person name="Gronow S."/>
            <person name="Severitt S."/>
            <person name="Schroder I."/>
            <person name="Tallon L."/>
            <person name="Sadzewicz L."/>
            <person name="Zhao X."/>
            <person name="Boylan J."/>
            <person name="Ott S."/>
            <person name="Bowen H."/>
            <person name="Vavikolanu K."/>
            <person name="Mehta A."/>
            <person name="Aluvathingal J."/>
            <person name="Nadendla S."/>
            <person name="Lowell S."/>
            <person name="Myers T."/>
            <person name="Yan Y."/>
            <person name="Sichtig H."/>
        </authorList>
    </citation>
    <scope>NUCLEOTIDE SEQUENCE [LARGE SCALE GENOMIC DNA]</scope>
    <source>
        <strain evidence="3 5">FDAARGOS_869</strain>
    </source>
</reference>
<protein>
    <submittedName>
        <fullName evidence="3">Glycosyltransferase family 25 protein</fullName>
    </submittedName>
</protein>
<organism evidence="2 4">
    <name type="scientific">Moraxella nonliquefaciens</name>
    <dbReference type="NCBI Taxonomy" id="478"/>
    <lineage>
        <taxon>Bacteria</taxon>
        <taxon>Pseudomonadati</taxon>
        <taxon>Pseudomonadota</taxon>
        <taxon>Gammaproteobacteria</taxon>
        <taxon>Moraxellales</taxon>
        <taxon>Moraxellaceae</taxon>
        <taxon>Moraxella</taxon>
    </lineage>
</organism>
<dbReference type="CDD" id="cd06532">
    <property type="entry name" value="Glyco_transf_25"/>
    <property type="match status" value="1"/>
</dbReference>
<name>A0A1B8QIU4_MORNO</name>
<gene>
    <name evidence="2" type="ORF">A7456_04875</name>
    <name evidence="3" type="ORF">I6G26_07285</name>
</gene>
<dbReference type="Proteomes" id="UP000092575">
    <property type="component" value="Unassembled WGS sequence"/>
</dbReference>
<sequence>MLKNYVISLTNAHQRRMHITQEFRQKNITFEFFDAITPEKIDDLAIKFGLDITSANLTKGELACLFSHISLWQKAIDDDLEYIGIFEDDVYLANSSQSFLNNTDWIPKDCHIIKVELFEKSILSKGPQIPIKDRRLVPLADIHLGTAGYILSKDGAISLLKFHQHYAKHNGMIAVDHLMFEHYVQCGEYHSYQLNPCLCIQSDRQTSQTVILSQLEQDRRKRLDKPLRVDTYKINPYKKIWREIKRPFLQFYRWMKKIISIDKKRETIYLTLD</sequence>
<proteinExistence type="predicted"/>
<feature type="domain" description="Glycosyl transferase family 25" evidence="1">
    <location>
        <begin position="1"/>
        <end position="179"/>
    </location>
</feature>
<dbReference type="RefSeq" id="WP_067009524.1">
    <property type="nucleotide sequence ID" value="NZ_CP065728.1"/>
</dbReference>
<dbReference type="Pfam" id="PF01755">
    <property type="entry name" value="Glyco_transf_25"/>
    <property type="match status" value="1"/>
</dbReference>